<keyword evidence="3" id="KW-0472">Membrane</keyword>
<dbReference type="GO" id="GO:0006596">
    <property type="term" value="P:polyamine biosynthetic process"/>
    <property type="evidence" value="ECO:0007669"/>
    <property type="project" value="UniProtKB-KW"/>
</dbReference>
<dbReference type="PANTHER" id="PTHR43317">
    <property type="entry name" value="THERMOSPERMINE SYNTHASE ACAULIS5"/>
    <property type="match status" value="1"/>
</dbReference>
<proteinExistence type="predicted"/>
<keyword evidence="3" id="KW-1133">Transmembrane helix</keyword>
<feature type="transmembrane region" description="Helical" evidence="3">
    <location>
        <begin position="175"/>
        <end position="197"/>
    </location>
</feature>
<dbReference type="AlphaFoldDB" id="A0A932ZSG7"/>
<dbReference type="SUPFAM" id="SSF53335">
    <property type="entry name" value="S-adenosyl-L-methionine-dependent methyltransferases"/>
    <property type="match status" value="1"/>
</dbReference>
<dbReference type="InterPro" id="IPR036259">
    <property type="entry name" value="MFS_trans_sf"/>
</dbReference>
<feature type="transmembrane region" description="Helical" evidence="3">
    <location>
        <begin position="66"/>
        <end position="87"/>
    </location>
</feature>
<dbReference type="InterPro" id="IPR029063">
    <property type="entry name" value="SAM-dependent_MTases_sf"/>
</dbReference>
<accession>A0A932ZSG7</accession>
<evidence type="ECO:0000313" key="5">
    <source>
        <dbReference type="Proteomes" id="UP000752292"/>
    </source>
</evidence>
<evidence type="ECO:0000256" key="1">
    <source>
        <dbReference type="ARBA" id="ARBA00023115"/>
    </source>
</evidence>
<gene>
    <name evidence="4" type="ORF">HY618_00905</name>
</gene>
<keyword evidence="1" id="KW-0620">Polyamine biosynthesis</keyword>
<keyword evidence="3" id="KW-0812">Transmembrane</keyword>
<feature type="transmembrane region" description="Helical" evidence="3">
    <location>
        <begin position="33"/>
        <end position="54"/>
    </location>
</feature>
<feature type="transmembrane region" description="Helical" evidence="3">
    <location>
        <begin position="203"/>
        <end position="222"/>
    </location>
</feature>
<protein>
    <submittedName>
        <fullName evidence="4">Fused MFS/spermidine synthase</fullName>
    </submittedName>
</protein>
<dbReference type="Gene3D" id="3.40.50.150">
    <property type="entry name" value="Vaccinia Virus protein VP39"/>
    <property type="match status" value="1"/>
</dbReference>
<feature type="transmembrane region" description="Helical" evidence="3">
    <location>
        <begin position="234"/>
        <end position="253"/>
    </location>
</feature>
<feature type="compositionally biased region" description="Low complexity" evidence="2">
    <location>
        <begin position="1"/>
        <end position="16"/>
    </location>
</feature>
<evidence type="ECO:0000256" key="2">
    <source>
        <dbReference type="SAM" id="MobiDB-lite"/>
    </source>
</evidence>
<dbReference type="SUPFAM" id="SSF103473">
    <property type="entry name" value="MFS general substrate transporter"/>
    <property type="match status" value="1"/>
</dbReference>
<name>A0A932ZSG7_UNCTE</name>
<dbReference type="Proteomes" id="UP000752292">
    <property type="component" value="Unassembled WGS sequence"/>
</dbReference>
<feature type="region of interest" description="Disordered" evidence="2">
    <location>
        <begin position="1"/>
        <end position="23"/>
    </location>
</feature>
<reference evidence="4" key="1">
    <citation type="submission" date="2020-07" db="EMBL/GenBank/DDBJ databases">
        <title>Huge and variable diversity of episymbiotic CPR bacteria and DPANN archaea in groundwater ecosystems.</title>
        <authorList>
            <person name="He C.Y."/>
            <person name="Keren R."/>
            <person name="Whittaker M."/>
            <person name="Farag I.F."/>
            <person name="Doudna J."/>
            <person name="Cate J.H.D."/>
            <person name="Banfield J.F."/>
        </authorList>
    </citation>
    <scope>NUCLEOTIDE SEQUENCE</scope>
    <source>
        <strain evidence="4">NC_groundwater_1370_Ag_S-0.2um_69_93</strain>
    </source>
</reference>
<evidence type="ECO:0000256" key="3">
    <source>
        <dbReference type="SAM" id="Phobius"/>
    </source>
</evidence>
<dbReference type="GO" id="GO:0010487">
    <property type="term" value="F:thermospermine synthase activity"/>
    <property type="evidence" value="ECO:0007669"/>
    <property type="project" value="TreeGrafter"/>
</dbReference>
<comment type="caution">
    <text evidence="4">The sequence shown here is derived from an EMBL/GenBank/DDBJ whole genome shotgun (WGS) entry which is preliminary data.</text>
</comment>
<organism evidence="4 5">
    <name type="scientific">Tectimicrobiota bacterium</name>
    <dbReference type="NCBI Taxonomy" id="2528274"/>
    <lineage>
        <taxon>Bacteria</taxon>
        <taxon>Pseudomonadati</taxon>
        <taxon>Nitrospinota/Tectimicrobiota group</taxon>
        <taxon>Candidatus Tectimicrobiota</taxon>
    </lineage>
</organism>
<dbReference type="EMBL" id="JACQRX010000040">
    <property type="protein sequence ID" value="MBI4250993.1"/>
    <property type="molecule type" value="Genomic_DNA"/>
</dbReference>
<feature type="transmembrane region" description="Helical" evidence="3">
    <location>
        <begin position="99"/>
        <end position="121"/>
    </location>
</feature>
<feature type="transmembrane region" description="Helical" evidence="3">
    <location>
        <begin position="133"/>
        <end position="154"/>
    </location>
</feature>
<evidence type="ECO:0000313" key="4">
    <source>
        <dbReference type="EMBL" id="MBI4250993.1"/>
    </source>
</evidence>
<dbReference type="CDD" id="cd02440">
    <property type="entry name" value="AdoMet_MTases"/>
    <property type="match status" value="1"/>
</dbReference>
<sequence>MAKRAPAAQGPQAARRLGSPAGRGEGTAAGWEAAYLYLCVFLSGASILVLEIAAGRVLAPHFGNTLFTWTSMIGIILAALSLGYSVGGRLADRSPSSRTFYLIMLLGAALVALVPVLRAALLPALERGLSLRSGPIAGGVLLFAAPSFVLAALTPYAVKLRAGDERLIGTVTGDLFTWSTVGSIAGTFATGFFFIPAFGLNSIFLATSVALALAGAGGLWLVRGSAAAAERKATRAVSLLAAVCIAAGAAWAGRPPGRSAETVHFRENMYHTLRIQKWADQGRQVLELFLDSQPEAAMVVGDDRALHFRYSRFLALGSAALPGMRSAFFLGGGGFTMPKALHLMRPGAEIMVAELDPDVVAAGRRFFHLDRYPEIRVQAGDGRRALRGSGRRWDFIVGDAYRGLRNIPPHLVTREFFGEVRGSLAPGGAFLMNLIAHRAGPGGVLYAAVYRTLASVFPGVWVFSTDPGLPEAAQNILFFAFRDREEGRFRAVLEKLEADPRLAFIAGSRVAAPPPGAYGPILTDDYNPVEYLVARGF</sequence>
<dbReference type="NCBIfam" id="NF037959">
    <property type="entry name" value="MFS_SpdSyn"/>
    <property type="match status" value="1"/>
</dbReference>
<dbReference type="PANTHER" id="PTHR43317:SF1">
    <property type="entry name" value="THERMOSPERMINE SYNTHASE ACAULIS5"/>
    <property type="match status" value="1"/>
</dbReference>